<sequence length="262" mass="29982">MSENNLLHFQFHQLKQEINAPTFVFIHGLFGDMNNLGIIARAFSEKYPILRVDLRNHGQSFHHEEMNYTLMAEDLANVIHTLQLKNVILIGHSMGGKTAMKMTALYPHLVEKLIVIDIAPVKYGHHGHDAVFAGLFATKQAKPKTRQEAKHYLAQYIPEEAIQQFMLKSFDANAKEYFRFNLSALHANYPHIMDWQPCHCTVPTLFIRGGQSSYIKTEDTQPILAQFPQATAFTINGCGHWVHAEKPEFVIRAIERFLISNK</sequence>
<evidence type="ECO:0000259" key="2">
    <source>
        <dbReference type="Pfam" id="PF00561"/>
    </source>
</evidence>
<dbReference type="PANTHER" id="PTHR46118">
    <property type="entry name" value="PROTEIN ABHD11"/>
    <property type="match status" value="1"/>
</dbReference>
<evidence type="ECO:0000256" key="1">
    <source>
        <dbReference type="ARBA" id="ARBA00022801"/>
    </source>
</evidence>
<dbReference type="Gene3D" id="3.40.50.1820">
    <property type="entry name" value="alpha/beta hydrolase"/>
    <property type="match status" value="1"/>
</dbReference>
<dbReference type="InterPro" id="IPR000073">
    <property type="entry name" value="AB_hydrolase_1"/>
</dbReference>
<organism evidence="3">
    <name type="scientific">Pasteurella multocida</name>
    <dbReference type="NCBI Taxonomy" id="747"/>
    <lineage>
        <taxon>Bacteria</taxon>
        <taxon>Pseudomonadati</taxon>
        <taxon>Pseudomonadota</taxon>
        <taxon>Gammaproteobacteria</taxon>
        <taxon>Pasteurellales</taxon>
        <taxon>Pasteurellaceae</taxon>
        <taxon>Pasteurella</taxon>
    </lineage>
</organism>
<keyword evidence="1" id="KW-0378">Hydrolase</keyword>
<name>A0A126QGN7_PASMD</name>
<dbReference type="Pfam" id="PF00561">
    <property type="entry name" value="Abhydrolase_1"/>
    <property type="match status" value="1"/>
</dbReference>
<dbReference type="AlphaFoldDB" id="A0A126QGN7"/>
<feature type="domain" description="AB hydrolase-1" evidence="2">
    <location>
        <begin position="21"/>
        <end position="247"/>
    </location>
</feature>
<dbReference type="EMBL" id="KP659944">
    <property type="protein sequence ID" value="AMK07783.1"/>
    <property type="molecule type" value="Genomic_DNA"/>
</dbReference>
<accession>A0A126QGN7</accession>
<gene>
    <name evidence="3" type="primary">PM0355</name>
</gene>
<dbReference type="RefSeq" id="WP_071523058.1">
    <property type="nucleotide sequence ID" value="NZ_JACDXE010000004.1"/>
</dbReference>
<protein>
    <submittedName>
        <fullName evidence="3">PM0355 protein</fullName>
    </submittedName>
</protein>
<dbReference type="PRINTS" id="PR00111">
    <property type="entry name" value="ABHYDROLASE"/>
</dbReference>
<proteinExistence type="predicted"/>
<reference evidence="3" key="1">
    <citation type="submission" date="2015-01" db="EMBL/GenBank/DDBJ databases">
        <title>Draft genome sequence of Pasteurella multocida isolated from alpaca pneumonia.</title>
        <authorList>
            <person name="Maturrano L."/>
            <person name="Hurtado R."/>
            <person name="Allasi N."/>
            <person name="Juscamayta E."/>
            <person name="Fernandez D."/>
            <person name="Maximiliano J."/>
            <person name="Rimac R."/>
            <person name="Rosadio R."/>
        </authorList>
    </citation>
    <scope>NUCLEOTIDE SEQUENCE</scope>
    <source>
        <strain evidence="3">UNMSM</strain>
    </source>
</reference>
<dbReference type="SUPFAM" id="SSF53474">
    <property type="entry name" value="alpha/beta-Hydrolases"/>
    <property type="match status" value="1"/>
</dbReference>
<dbReference type="PANTHER" id="PTHR46118:SF4">
    <property type="entry name" value="PROTEIN ABHD11"/>
    <property type="match status" value="1"/>
</dbReference>
<evidence type="ECO:0000313" key="3">
    <source>
        <dbReference type="EMBL" id="AMK07783.1"/>
    </source>
</evidence>
<dbReference type="InterPro" id="IPR029058">
    <property type="entry name" value="AB_hydrolase_fold"/>
</dbReference>
<dbReference type="GO" id="GO:0016787">
    <property type="term" value="F:hydrolase activity"/>
    <property type="evidence" value="ECO:0007669"/>
    <property type="project" value="UniProtKB-KW"/>
</dbReference>